<dbReference type="CDD" id="cd01650">
    <property type="entry name" value="RT_nLTR_like"/>
    <property type="match status" value="1"/>
</dbReference>
<dbReference type="SUPFAM" id="SSF56672">
    <property type="entry name" value="DNA/RNA polymerases"/>
    <property type="match status" value="1"/>
</dbReference>
<protein>
    <submittedName>
        <fullName evidence="1">Uncharacterized protein</fullName>
    </submittedName>
</protein>
<dbReference type="InterPro" id="IPR043502">
    <property type="entry name" value="DNA/RNA_pol_sf"/>
</dbReference>
<name>A0A6S7IJT7_PARCT</name>
<dbReference type="InterPro" id="IPR000477">
    <property type="entry name" value="RT_dom"/>
</dbReference>
<dbReference type="Proteomes" id="UP001152795">
    <property type="component" value="Unassembled WGS sequence"/>
</dbReference>
<reference evidence="1" key="1">
    <citation type="submission" date="2020-04" db="EMBL/GenBank/DDBJ databases">
        <authorList>
            <person name="Alioto T."/>
            <person name="Alioto T."/>
            <person name="Gomez Garrido J."/>
        </authorList>
    </citation>
    <scope>NUCLEOTIDE SEQUENCE</scope>
    <source>
        <strain evidence="1">A484AB</strain>
    </source>
</reference>
<dbReference type="OrthoDB" id="10056483at2759"/>
<dbReference type="EMBL" id="CACRXK020005399">
    <property type="protein sequence ID" value="CAB4006062.1"/>
    <property type="molecule type" value="Genomic_DNA"/>
</dbReference>
<organism evidence="1 2">
    <name type="scientific">Paramuricea clavata</name>
    <name type="common">Red gorgonian</name>
    <name type="synonym">Violescent sea-whip</name>
    <dbReference type="NCBI Taxonomy" id="317549"/>
    <lineage>
        <taxon>Eukaryota</taxon>
        <taxon>Metazoa</taxon>
        <taxon>Cnidaria</taxon>
        <taxon>Anthozoa</taxon>
        <taxon>Octocorallia</taxon>
        <taxon>Malacalcyonacea</taxon>
        <taxon>Plexauridae</taxon>
        <taxon>Paramuricea</taxon>
    </lineage>
</organism>
<dbReference type="PANTHER" id="PTHR19446">
    <property type="entry name" value="REVERSE TRANSCRIPTASES"/>
    <property type="match status" value="1"/>
</dbReference>
<sequence>MNMTGEKYNSSSAKAGALNKYFASVFLPKPTTPLCFTSVSKLDQLDTITVTVEEVNALLCNLSTAKATGPDGISARLLKKCSGVLAPSLTALFNMSLSLGKVPAEWKQANVVPVPKSGDPHVISDYRPISLLSLISKVLEHAIHVRVSAFVKPLLHDRQHGFRTGRSCITQLLGVIHNVGKALDSGKETDMIYLDFSKAFDSVPHDKLLFKLHQFGISGILLNWFSDYLKERKQRVVIDGFSSTYLDVTSGVPQGSMIGPLLFLIYVNDLPESVNYSLVPMLADDSECFRSIDNSQDSTLLQSDINSLCLVVYLGLKI</sequence>
<dbReference type="AlphaFoldDB" id="A0A6S7IJT7"/>
<accession>A0A6S7IJT7</accession>
<comment type="caution">
    <text evidence="1">The sequence shown here is derived from an EMBL/GenBank/DDBJ whole genome shotgun (WGS) entry which is preliminary data.</text>
</comment>
<keyword evidence="2" id="KW-1185">Reference proteome</keyword>
<dbReference type="PROSITE" id="PS50878">
    <property type="entry name" value="RT_POL"/>
    <property type="match status" value="1"/>
</dbReference>
<evidence type="ECO:0000313" key="2">
    <source>
        <dbReference type="Proteomes" id="UP001152795"/>
    </source>
</evidence>
<proteinExistence type="predicted"/>
<gene>
    <name evidence="1" type="ORF">PACLA_8A011322</name>
</gene>
<evidence type="ECO:0000313" key="1">
    <source>
        <dbReference type="EMBL" id="CAB4006062.1"/>
    </source>
</evidence>
<dbReference type="Pfam" id="PF00078">
    <property type="entry name" value="RVT_1"/>
    <property type="match status" value="1"/>
</dbReference>